<comment type="caution">
    <text evidence="1">The sequence shown here is derived from an EMBL/GenBank/DDBJ whole genome shotgun (WGS) entry which is preliminary data.</text>
</comment>
<gene>
    <name evidence="1" type="ORF">FHX40_2343</name>
</gene>
<dbReference type="Pfam" id="PF08962">
    <property type="entry name" value="Rv2632c-like"/>
    <property type="match status" value="1"/>
</dbReference>
<dbReference type="InterPro" id="IPR015057">
    <property type="entry name" value="Rv2632c-like"/>
</dbReference>
<accession>A0A543IYK2</accession>
<protein>
    <submittedName>
        <fullName evidence="1">Uncharacterized protein DUF1876</fullName>
    </submittedName>
</protein>
<dbReference type="RefSeq" id="WP_142259618.1">
    <property type="nucleotide sequence ID" value="NZ_BMPV01000001.1"/>
</dbReference>
<dbReference type="AlphaFoldDB" id="A0A543IYK2"/>
<dbReference type="Proteomes" id="UP000319213">
    <property type="component" value="Unassembled WGS sequence"/>
</dbReference>
<evidence type="ECO:0000313" key="1">
    <source>
        <dbReference type="EMBL" id="TQM75631.1"/>
    </source>
</evidence>
<reference evidence="1 2" key="1">
    <citation type="submission" date="2019-06" db="EMBL/GenBank/DDBJ databases">
        <title>Sequencing the genomes of 1000 actinobacteria strains.</title>
        <authorList>
            <person name="Klenk H.-P."/>
        </authorList>
    </citation>
    <scope>NUCLEOTIDE SEQUENCE [LARGE SCALE GENOMIC DNA]</scope>
    <source>
        <strain evidence="1 2">DSM 43186</strain>
    </source>
</reference>
<dbReference type="Gene3D" id="3.30.160.240">
    <property type="entry name" value="Rv1738"/>
    <property type="match status" value="1"/>
</dbReference>
<dbReference type="SUPFAM" id="SSF143212">
    <property type="entry name" value="Rv2632c-like"/>
    <property type="match status" value="1"/>
</dbReference>
<dbReference type="InterPro" id="IPR038070">
    <property type="entry name" value="Rv2632c-like_sf"/>
</dbReference>
<proteinExistence type="predicted"/>
<dbReference type="OrthoDB" id="4828144at2"/>
<keyword evidence="2" id="KW-1185">Reference proteome</keyword>
<organism evidence="1 2">
    <name type="scientific">Thermopolyspora flexuosa</name>
    <dbReference type="NCBI Taxonomy" id="103836"/>
    <lineage>
        <taxon>Bacteria</taxon>
        <taxon>Bacillati</taxon>
        <taxon>Actinomycetota</taxon>
        <taxon>Actinomycetes</taxon>
        <taxon>Streptosporangiales</taxon>
        <taxon>Streptosporangiaceae</taxon>
        <taxon>Thermopolyspora</taxon>
    </lineage>
</organism>
<dbReference type="EMBL" id="VFPQ01000001">
    <property type="protein sequence ID" value="TQM75631.1"/>
    <property type="molecule type" value="Genomic_DNA"/>
</dbReference>
<sequence length="91" mass="9899">MDTKRWSMEIEITEEGNETFARAVLFSRDKEHLIGVGQARRNPADPMVHEIGDELAVARALADLASKLLTAASSDVAKATGSREPVHLSLV</sequence>
<name>A0A543IYK2_9ACTN</name>
<evidence type="ECO:0000313" key="2">
    <source>
        <dbReference type="Proteomes" id="UP000319213"/>
    </source>
</evidence>